<sequence length="59" mass="6439">MGAWDGGLARKFENGSRHFAVNLRQDMNAFLHGLCLIGHNRDLLEGHGVLLIAAARKAV</sequence>
<comment type="caution">
    <text evidence="1">The sequence shown here is derived from an EMBL/GenBank/DDBJ whole genome shotgun (WGS) entry which is preliminary data.</text>
</comment>
<name>A0A645G1T5_9ZZZZ</name>
<dbReference type="EMBL" id="VSSQ01068637">
    <property type="protein sequence ID" value="MPN20797.1"/>
    <property type="molecule type" value="Genomic_DNA"/>
</dbReference>
<reference evidence="1" key="1">
    <citation type="submission" date="2019-08" db="EMBL/GenBank/DDBJ databases">
        <authorList>
            <person name="Kucharzyk K."/>
            <person name="Murdoch R.W."/>
            <person name="Higgins S."/>
            <person name="Loffler F."/>
        </authorList>
    </citation>
    <scope>NUCLEOTIDE SEQUENCE</scope>
</reference>
<accession>A0A645G1T5</accession>
<organism evidence="1">
    <name type="scientific">bioreactor metagenome</name>
    <dbReference type="NCBI Taxonomy" id="1076179"/>
    <lineage>
        <taxon>unclassified sequences</taxon>
        <taxon>metagenomes</taxon>
        <taxon>ecological metagenomes</taxon>
    </lineage>
</organism>
<gene>
    <name evidence="1" type="ORF">SDC9_168176</name>
</gene>
<evidence type="ECO:0000313" key="1">
    <source>
        <dbReference type="EMBL" id="MPN20797.1"/>
    </source>
</evidence>
<dbReference type="AlphaFoldDB" id="A0A645G1T5"/>
<proteinExistence type="predicted"/>
<protein>
    <submittedName>
        <fullName evidence="1">Uncharacterized protein</fullName>
    </submittedName>
</protein>